<keyword evidence="1" id="KW-1133">Transmembrane helix</keyword>
<feature type="transmembrane region" description="Helical" evidence="1">
    <location>
        <begin position="347"/>
        <end position="371"/>
    </location>
</feature>
<keyword evidence="1" id="KW-0472">Membrane</keyword>
<feature type="transmembrane region" description="Helical" evidence="1">
    <location>
        <begin position="106"/>
        <end position="128"/>
    </location>
</feature>
<feature type="transmembrane region" description="Helical" evidence="1">
    <location>
        <begin position="315"/>
        <end position="338"/>
    </location>
</feature>
<keyword evidence="1" id="KW-0812">Transmembrane</keyword>
<feature type="transmembrane region" description="Helical" evidence="1">
    <location>
        <begin position="53"/>
        <end position="70"/>
    </location>
</feature>
<sequence>MNYLLLVLILLVSGGWVVVTRTANEFLIAFIFSFLLFGFLRSKIKFASVSPRSFVLVTFLILVSFFQDGLLDDKEVAVILKMFIAALACEYYFVRRVDFLVLFVETMYFVALVSLFSFIVVLFIPTVLVPIDGEYSTAFGVGYFRSSEIARFGFYRNQSFFWEAGVFGSLIGLAYFLNEASLRNRRISYVFLATMLTTFSMGAFLIFFPLALYSMIRQRSRSFARGFLLVGVVCLLSAYYYPDLFVGILEVTFGRSFSNDASLLVRVNDLVLGLQASGGGFFLGRPSGDYDSYNELLLDEHGYTKGDEGGITNSIVWLIYKYGFPFAFIYLMVLFFAVRRYKLKNSYILFTALVGFLMIEPLSVSIFWLMLLGWKPIEQSRILSS</sequence>
<feature type="transmembrane region" description="Helical" evidence="1">
    <location>
        <begin position="25"/>
        <end position="41"/>
    </location>
</feature>
<dbReference type="Proteomes" id="UP000244902">
    <property type="component" value="Chromosome"/>
</dbReference>
<evidence type="ECO:0000256" key="1">
    <source>
        <dbReference type="SAM" id="Phobius"/>
    </source>
</evidence>
<evidence type="ECO:0000313" key="3">
    <source>
        <dbReference type="Proteomes" id="UP000244902"/>
    </source>
</evidence>
<name>A0A2U8H6T5_9RHOO</name>
<organism evidence="2 3">
    <name type="scientific">Parazoarcus communis</name>
    <dbReference type="NCBI Taxonomy" id="41977"/>
    <lineage>
        <taxon>Bacteria</taxon>
        <taxon>Pseudomonadati</taxon>
        <taxon>Pseudomonadota</taxon>
        <taxon>Betaproteobacteria</taxon>
        <taxon>Rhodocyclales</taxon>
        <taxon>Zoogloeaceae</taxon>
        <taxon>Parazoarcus</taxon>
    </lineage>
</organism>
<dbReference type="EMBL" id="CP022188">
    <property type="protein sequence ID" value="AWI81667.1"/>
    <property type="molecule type" value="Genomic_DNA"/>
</dbReference>
<accession>A0A2U8H6T5</accession>
<gene>
    <name evidence="2" type="ORF">CEW87_21290</name>
</gene>
<proteinExistence type="predicted"/>
<feature type="transmembrane region" description="Helical" evidence="1">
    <location>
        <begin position="160"/>
        <end position="177"/>
    </location>
</feature>
<protein>
    <submittedName>
        <fullName evidence="2">Uncharacterized protein</fullName>
    </submittedName>
</protein>
<reference evidence="2 3" key="1">
    <citation type="submission" date="2017-06" db="EMBL/GenBank/DDBJ databases">
        <title>Azoarcus sp. TSNA42 complete genome sequence.</title>
        <authorList>
            <person name="Woo J.-H."/>
            <person name="Kim H.-S."/>
        </authorList>
    </citation>
    <scope>NUCLEOTIDE SEQUENCE [LARGE SCALE GENOMIC DNA]</scope>
    <source>
        <strain evidence="2 3">TSNA42</strain>
    </source>
</reference>
<feature type="transmembrane region" description="Helical" evidence="1">
    <location>
        <begin position="76"/>
        <end position="94"/>
    </location>
</feature>
<feature type="transmembrane region" description="Helical" evidence="1">
    <location>
        <begin position="222"/>
        <end position="242"/>
    </location>
</feature>
<dbReference type="AlphaFoldDB" id="A0A2U8H6T5"/>
<feature type="transmembrane region" description="Helical" evidence="1">
    <location>
        <begin position="263"/>
        <end position="283"/>
    </location>
</feature>
<evidence type="ECO:0000313" key="2">
    <source>
        <dbReference type="EMBL" id="AWI81667.1"/>
    </source>
</evidence>
<feature type="transmembrane region" description="Helical" evidence="1">
    <location>
        <begin position="189"/>
        <end position="216"/>
    </location>
</feature>